<dbReference type="RefSeq" id="XP_039134883.1">
    <property type="nucleotide sequence ID" value="XM_039278949.1"/>
</dbReference>
<evidence type="ECO:0000256" key="1">
    <source>
        <dbReference type="SAM" id="MobiDB-lite"/>
    </source>
</evidence>
<feature type="region of interest" description="Disordered" evidence="1">
    <location>
        <begin position="206"/>
        <end position="248"/>
    </location>
</feature>
<evidence type="ECO:0000313" key="2">
    <source>
        <dbReference type="Proteomes" id="UP001515500"/>
    </source>
</evidence>
<evidence type="ECO:0000313" key="3">
    <source>
        <dbReference type="RefSeq" id="XP_039134883.1"/>
    </source>
</evidence>
<sequence length="328" mass="36212">MDGSWRVRCGNEEAPEYLPIAEYFTIHMYYGLGEFLSLNEARFGGYVDFCDADFISRLELLQMAREMKLDVIRCSFWWRETTGEGVRMVEMRNDLDVIKMAKSVGGSRNINVYVKGTTQIGVDCGDGLQNAANIDVDEGEDVEDNLPDSPEHASVFGKLLVDEEQIADAIGHADADADVDAAADAVGHACGDADVNAAADVDVDVDADDDVNKSDIEDSEYSFHSEEDTEDNAPSEDEVPTAGTEMQEEVTRNVVDDNEDVVSEYAESMVVKTGPGPDRFDREKREPAMRPVPLHASTRPYNNLDQKLRRPARLTRKPVTTGSNGLKT</sequence>
<feature type="compositionally biased region" description="Basic and acidic residues" evidence="1">
    <location>
        <begin position="278"/>
        <end position="288"/>
    </location>
</feature>
<proteinExistence type="predicted"/>
<dbReference type="GeneID" id="120272185"/>
<protein>
    <submittedName>
        <fullName evidence="3">Serine-aspartate repeat-containing protein I-like</fullName>
    </submittedName>
</protein>
<feature type="region of interest" description="Disordered" evidence="1">
    <location>
        <begin position="269"/>
        <end position="328"/>
    </location>
</feature>
<organism evidence="2 3">
    <name type="scientific">Dioscorea cayennensis subsp. rotundata</name>
    <name type="common">White Guinea yam</name>
    <name type="synonym">Dioscorea rotundata</name>
    <dbReference type="NCBI Taxonomy" id="55577"/>
    <lineage>
        <taxon>Eukaryota</taxon>
        <taxon>Viridiplantae</taxon>
        <taxon>Streptophyta</taxon>
        <taxon>Embryophyta</taxon>
        <taxon>Tracheophyta</taxon>
        <taxon>Spermatophyta</taxon>
        <taxon>Magnoliopsida</taxon>
        <taxon>Liliopsida</taxon>
        <taxon>Dioscoreales</taxon>
        <taxon>Dioscoreaceae</taxon>
        <taxon>Dioscorea</taxon>
    </lineage>
</organism>
<feature type="compositionally biased region" description="Basic and acidic residues" evidence="1">
    <location>
        <begin position="210"/>
        <end position="226"/>
    </location>
</feature>
<name>A0AB40C968_DIOCR</name>
<feature type="compositionally biased region" description="Acidic residues" evidence="1">
    <location>
        <begin position="227"/>
        <end position="239"/>
    </location>
</feature>
<accession>A0AB40C968</accession>
<dbReference type="AlphaFoldDB" id="A0AB40C968"/>
<gene>
    <name evidence="3" type="primary">LOC120272185</name>
</gene>
<reference evidence="3" key="1">
    <citation type="submission" date="2025-08" db="UniProtKB">
        <authorList>
            <consortium name="RefSeq"/>
        </authorList>
    </citation>
    <scope>IDENTIFICATION</scope>
</reference>
<dbReference type="Proteomes" id="UP001515500">
    <property type="component" value="Chromosome 11"/>
</dbReference>
<feature type="compositionally biased region" description="Polar residues" evidence="1">
    <location>
        <begin position="318"/>
        <end position="328"/>
    </location>
</feature>
<keyword evidence="2" id="KW-1185">Reference proteome</keyword>